<evidence type="ECO:0000256" key="7">
    <source>
        <dbReference type="ARBA" id="ARBA00022840"/>
    </source>
</evidence>
<evidence type="ECO:0000259" key="11">
    <source>
        <dbReference type="PROSITE" id="PS50109"/>
    </source>
</evidence>
<proteinExistence type="predicted"/>
<evidence type="ECO:0000259" key="12">
    <source>
        <dbReference type="PROSITE" id="PS50112"/>
    </source>
</evidence>
<dbReference type="Pfam" id="PF02518">
    <property type="entry name" value="HATPase_c"/>
    <property type="match status" value="1"/>
</dbReference>
<keyword evidence="6" id="KW-0418">Kinase</keyword>
<dbReference type="Pfam" id="PF08448">
    <property type="entry name" value="PAS_4"/>
    <property type="match status" value="1"/>
</dbReference>
<dbReference type="InterPro" id="IPR004358">
    <property type="entry name" value="Sig_transdc_His_kin-like_C"/>
</dbReference>
<dbReference type="InterPro" id="IPR036097">
    <property type="entry name" value="HisK_dim/P_sf"/>
</dbReference>
<feature type="coiled-coil region" evidence="9">
    <location>
        <begin position="138"/>
        <end position="168"/>
    </location>
</feature>
<dbReference type="EC" id="2.7.13.3" evidence="2"/>
<dbReference type="PRINTS" id="PR00344">
    <property type="entry name" value="BCTRLSENSOR"/>
</dbReference>
<dbReference type="PANTHER" id="PTHR43065:SF46">
    <property type="entry name" value="C4-DICARBOXYLATE TRANSPORT SENSOR PROTEIN DCTB"/>
    <property type="match status" value="1"/>
</dbReference>
<evidence type="ECO:0000256" key="5">
    <source>
        <dbReference type="ARBA" id="ARBA00022741"/>
    </source>
</evidence>
<evidence type="ECO:0000256" key="3">
    <source>
        <dbReference type="ARBA" id="ARBA00022553"/>
    </source>
</evidence>
<keyword evidence="8" id="KW-0902">Two-component regulatory system</keyword>
<dbReference type="CDD" id="cd00082">
    <property type="entry name" value="HisKA"/>
    <property type="match status" value="1"/>
</dbReference>
<dbReference type="InterPro" id="IPR000014">
    <property type="entry name" value="PAS"/>
</dbReference>
<dbReference type="SMART" id="SM00388">
    <property type="entry name" value="HisKA"/>
    <property type="match status" value="1"/>
</dbReference>
<dbReference type="RefSeq" id="WP_188519993.1">
    <property type="nucleotide sequence ID" value="NZ_BMES01000003.1"/>
</dbReference>
<dbReference type="SUPFAM" id="SSF55874">
    <property type="entry name" value="ATPase domain of HSP90 chaperone/DNA topoisomerase II/histidine kinase"/>
    <property type="match status" value="1"/>
</dbReference>
<dbReference type="PANTHER" id="PTHR43065">
    <property type="entry name" value="SENSOR HISTIDINE KINASE"/>
    <property type="match status" value="1"/>
</dbReference>
<evidence type="ECO:0000256" key="8">
    <source>
        <dbReference type="ARBA" id="ARBA00023012"/>
    </source>
</evidence>
<dbReference type="PROSITE" id="PS50109">
    <property type="entry name" value="HIS_KIN"/>
    <property type="match status" value="1"/>
</dbReference>
<feature type="region of interest" description="Disordered" evidence="10">
    <location>
        <begin position="1"/>
        <end position="20"/>
    </location>
</feature>
<evidence type="ECO:0000313" key="14">
    <source>
        <dbReference type="Proteomes" id="UP000603912"/>
    </source>
</evidence>
<dbReference type="InterPro" id="IPR003594">
    <property type="entry name" value="HATPase_dom"/>
</dbReference>
<dbReference type="InterPro" id="IPR035965">
    <property type="entry name" value="PAS-like_dom_sf"/>
</dbReference>
<dbReference type="InterPro" id="IPR013656">
    <property type="entry name" value="PAS_4"/>
</dbReference>
<keyword evidence="14" id="KW-1185">Reference proteome</keyword>
<evidence type="ECO:0000256" key="9">
    <source>
        <dbReference type="SAM" id="Coils"/>
    </source>
</evidence>
<keyword evidence="3" id="KW-0597">Phosphoprotein</keyword>
<keyword evidence="9" id="KW-0175">Coiled coil</keyword>
<reference evidence="13" key="1">
    <citation type="journal article" date="2014" name="Int. J. Syst. Evol. Microbiol.">
        <title>Complete genome sequence of Corynebacterium casei LMG S-19264T (=DSM 44701T), isolated from a smear-ripened cheese.</title>
        <authorList>
            <consortium name="US DOE Joint Genome Institute (JGI-PGF)"/>
            <person name="Walter F."/>
            <person name="Albersmeier A."/>
            <person name="Kalinowski J."/>
            <person name="Ruckert C."/>
        </authorList>
    </citation>
    <scope>NUCLEOTIDE SEQUENCE</scope>
    <source>
        <strain evidence="13">CGMCC 1.12214</strain>
    </source>
</reference>
<evidence type="ECO:0000256" key="1">
    <source>
        <dbReference type="ARBA" id="ARBA00000085"/>
    </source>
</evidence>
<dbReference type="Proteomes" id="UP000603912">
    <property type="component" value="Unassembled WGS sequence"/>
</dbReference>
<name>A0A917ID09_9HYPH</name>
<dbReference type="Pfam" id="PF00512">
    <property type="entry name" value="HisKA"/>
    <property type="match status" value="1"/>
</dbReference>
<dbReference type="Gene3D" id="3.30.565.10">
    <property type="entry name" value="Histidine kinase-like ATPase, C-terminal domain"/>
    <property type="match status" value="1"/>
</dbReference>
<evidence type="ECO:0000256" key="2">
    <source>
        <dbReference type="ARBA" id="ARBA00012438"/>
    </source>
</evidence>
<dbReference type="InterPro" id="IPR003661">
    <property type="entry name" value="HisK_dim/P_dom"/>
</dbReference>
<dbReference type="SUPFAM" id="SSF47384">
    <property type="entry name" value="Homodimeric domain of signal transducing histidine kinase"/>
    <property type="match status" value="1"/>
</dbReference>
<keyword evidence="4" id="KW-0808">Transferase</keyword>
<sequence length="390" mass="42146">MAEPKPFGTEPFRPGAGDTSALREPDLALLRTILDSIPGRVAFVDFENRYVYVNREFLTFHKRTAEEVIGREVREVLGEAAYNQVSGYNARIRAGEIVRWEGWITYATAGRRYIQQTYTPYSPGGGAPQGNIAFGRDLTEMKEQERELAERTAEIERQRVRIAEIEKLSAMGTLLAGVAHELNNPLAIVLAQSTLLLERAESDDVKARAARIHAAAERSGRIVRSFLAMARETAPTRRPVLLNDIVASAVDVMAYGLRGASVDVDLDLAPDMPPISADADLLGQVVSNLLINAQQALAEQARPRRVVVRTRREAGGVALEVEDNGPGVPEPVAARIFDPYFTTKAPGAGTGIGLSICRNVVTAHGGQIALVRSAGGALFRVTLPTGGGAE</sequence>
<dbReference type="InterPro" id="IPR036890">
    <property type="entry name" value="HATPase_C_sf"/>
</dbReference>
<keyword evidence="5" id="KW-0547">Nucleotide-binding</keyword>
<dbReference type="NCBIfam" id="TIGR00229">
    <property type="entry name" value="sensory_box"/>
    <property type="match status" value="1"/>
</dbReference>
<evidence type="ECO:0000256" key="6">
    <source>
        <dbReference type="ARBA" id="ARBA00022777"/>
    </source>
</evidence>
<dbReference type="GO" id="GO:0005524">
    <property type="term" value="F:ATP binding"/>
    <property type="evidence" value="ECO:0007669"/>
    <property type="project" value="UniProtKB-KW"/>
</dbReference>
<evidence type="ECO:0000256" key="4">
    <source>
        <dbReference type="ARBA" id="ARBA00022679"/>
    </source>
</evidence>
<evidence type="ECO:0000256" key="10">
    <source>
        <dbReference type="SAM" id="MobiDB-lite"/>
    </source>
</evidence>
<dbReference type="Gene3D" id="1.10.287.130">
    <property type="match status" value="1"/>
</dbReference>
<dbReference type="PROSITE" id="PS50112">
    <property type="entry name" value="PAS"/>
    <property type="match status" value="1"/>
</dbReference>
<evidence type="ECO:0000313" key="13">
    <source>
        <dbReference type="EMBL" id="GGH32485.1"/>
    </source>
</evidence>
<feature type="domain" description="PAS" evidence="12">
    <location>
        <begin position="26"/>
        <end position="77"/>
    </location>
</feature>
<dbReference type="SMART" id="SM00387">
    <property type="entry name" value="HATPase_c"/>
    <property type="match status" value="1"/>
</dbReference>
<gene>
    <name evidence="13" type="ORF">GCM10007036_44390</name>
</gene>
<dbReference type="AlphaFoldDB" id="A0A917ID09"/>
<comment type="catalytic activity">
    <reaction evidence="1">
        <text>ATP + protein L-histidine = ADP + protein N-phospho-L-histidine.</text>
        <dbReference type="EC" id="2.7.13.3"/>
    </reaction>
</comment>
<feature type="domain" description="Histidine kinase" evidence="11">
    <location>
        <begin position="177"/>
        <end position="387"/>
    </location>
</feature>
<reference evidence="13" key="2">
    <citation type="submission" date="2020-09" db="EMBL/GenBank/DDBJ databases">
        <authorList>
            <person name="Sun Q."/>
            <person name="Zhou Y."/>
        </authorList>
    </citation>
    <scope>NUCLEOTIDE SEQUENCE</scope>
    <source>
        <strain evidence="13">CGMCC 1.12214</strain>
    </source>
</reference>
<protein>
    <recommendedName>
        <fullName evidence="2">histidine kinase</fullName>
        <ecNumber evidence="2">2.7.13.3</ecNumber>
    </recommendedName>
</protein>
<dbReference type="Gene3D" id="3.30.450.20">
    <property type="entry name" value="PAS domain"/>
    <property type="match status" value="1"/>
</dbReference>
<keyword evidence="7" id="KW-0067">ATP-binding</keyword>
<accession>A0A917ID09</accession>
<dbReference type="SUPFAM" id="SSF55785">
    <property type="entry name" value="PYP-like sensor domain (PAS domain)"/>
    <property type="match status" value="1"/>
</dbReference>
<organism evidence="13 14">
    <name type="scientific">Alsobacter metallidurans</name>
    <dbReference type="NCBI Taxonomy" id="340221"/>
    <lineage>
        <taxon>Bacteria</taxon>
        <taxon>Pseudomonadati</taxon>
        <taxon>Pseudomonadota</taxon>
        <taxon>Alphaproteobacteria</taxon>
        <taxon>Hyphomicrobiales</taxon>
        <taxon>Alsobacteraceae</taxon>
        <taxon>Alsobacter</taxon>
    </lineage>
</organism>
<comment type="caution">
    <text evidence="13">The sequence shown here is derived from an EMBL/GenBank/DDBJ whole genome shotgun (WGS) entry which is preliminary data.</text>
</comment>
<dbReference type="GO" id="GO:0000155">
    <property type="term" value="F:phosphorelay sensor kinase activity"/>
    <property type="evidence" value="ECO:0007669"/>
    <property type="project" value="InterPro"/>
</dbReference>
<dbReference type="InterPro" id="IPR005467">
    <property type="entry name" value="His_kinase_dom"/>
</dbReference>
<dbReference type="EMBL" id="BMES01000003">
    <property type="protein sequence ID" value="GGH32485.1"/>
    <property type="molecule type" value="Genomic_DNA"/>
</dbReference>